<dbReference type="GO" id="GO:0005524">
    <property type="term" value="F:ATP binding"/>
    <property type="evidence" value="ECO:0007669"/>
    <property type="project" value="UniProtKB-KW"/>
</dbReference>
<dbReference type="Gene3D" id="3.90.640.10">
    <property type="entry name" value="Actin, Chain A, domain 4"/>
    <property type="match status" value="1"/>
</dbReference>
<dbReference type="SUPFAM" id="SSF53067">
    <property type="entry name" value="Actin-like ATPase domain"/>
    <property type="match status" value="2"/>
</dbReference>
<dbReference type="InterPro" id="IPR029047">
    <property type="entry name" value="HSP70_peptide-bd_sf"/>
</dbReference>
<dbReference type="OMA" id="HANNSHM"/>
<accession>A0A0N1PEF0</accession>
<dbReference type="OrthoDB" id="10262720at2759"/>
<sequence length="745" mass="82161">MYLDKRKYIYEMKRKAALLLVALVAFFAVVPSTSLAHVIGVDFGSEYIKVTGPHGDKGLDIVLNELSQRKTENFIGFRNGDIYIGSTAKSLAARFPLCTASAINQLVSIRKDSELHSIFQDLQFEYHVKFNERGSATVDICNIKESFTAEELFSLILSYCKATAERDEVVSPSGTVITIPFHTSPAERRSILDSARFSGLKVLGLMHSTTAAAFYYGVRHRGFGNSTVKLLVFDLGATHTEIGVYEISPAGRRPPLQNAFGTLRTLGVVEDRSLGGRAFDLCVARIIEKEAREKLHIEPVLGGKTAAQLKSQFSLLRAANKVRETLSVNSVTPYTVEGIVPDRDFHSSMTRATFESECSYIFKRATDLALNVTKAVNISLSDLTAFEMMGGISRTPRIIADLSALLGREVDRTMNMDEAAAMGAGYYAAKLSPLYHTKSLKLEETIPYSVEFAVRPQLDKKKSLMRRPLFGVDEGHLGDAVSLTFNRTDDFFIDLYSGVDSKSPIATIEVTNVKKVLTDLGAFSPPVKHPDNSHMIRMQLVMNEAGLVQLEYTEAVVRYAVEVARKTKENATDSTTGEVKEVNKTRTVIRKRHKTATVPTTLTWKNPAELTPQEASTSERKLIGIWEAEHVKHVRATAKNNLESYIFWIKYEGVGDNAAIAAAAGEAAVRNVLDQVAKVQDWLEDGNGSSDHCPAAEYEARHDELKRLVHELTNDPESQSSQSASKKATDGSASNERDIGDEGDL</sequence>
<keyword evidence="2" id="KW-0256">Endoplasmic reticulum</keyword>
<evidence type="ECO:0000256" key="3">
    <source>
        <dbReference type="ARBA" id="ARBA00022840"/>
    </source>
</evidence>
<dbReference type="VEuPathDB" id="TriTrypDB:Lsey_0002_0590"/>
<dbReference type="GO" id="GO:0034663">
    <property type="term" value="C:endoplasmic reticulum chaperone complex"/>
    <property type="evidence" value="ECO:0007669"/>
    <property type="project" value="TreeGrafter"/>
</dbReference>
<dbReference type="Proteomes" id="UP000038009">
    <property type="component" value="Unassembled WGS sequence"/>
</dbReference>
<dbReference type="Gene3D" id="3.30.420.40">
    <property type="match status" value="2"/>
</dbReference>
<evidence type="ECO:0000256" key="4">
    <source>
        <dbReference type="ARBA" id="ARBA00023186"/>
    </source>
</evidence>
<dbReference type="Gene3D" id="3.30.30.30">
    <property type="match status" value="1"/>
</dbReference>
<dbReference type="AlphaFoldDB" id="A0A0N1PEF0"/>
<dbReference type="InterPro" id="IPR043129">
    <property type="entry name" value="ATPase_NBD"/>
</dbReference>
<name>A0A0N1PEF0_LEPSE</name>
<comment type="caution">
    <text evidence="6">The sequence shown here is derived from an EMBL/GenBank/DDBJ whole genome shotgun (WGS) entry which is preliminary data.</text>
</comment>
<dbReference type="Gene3D" id="1.20.1270.10">
    <property type="match status" value="1"/>
</dbReference>
<dbReference type="GO" id="GO:0140662">
    <property type="term" value="F:ATP-dependent protein folding chaperone"/>
    <property type="evidence" value="ECO:0007669"/>
    <property type="project" value="InterPro"/>
</dbReference>
<dbReference type="FunFam" id="3.90.640.10:FF:000004">
    <property type="entry name" value="Heat shock 70 kDa protein 4"/>
    <property type="match status" value="1"/>
</dbReference>
<evidence type="ECO:0000256" key="5">
    <source>
        <dbReference type="SAM" id="MobiDB-lite"/>
    </source>
</evidence>
<keyword evidence="3" id="KW-0067">ATP-binding</keyword>
<keyword evidence="7" id="KW-1185">Reference proteome</keyword>
<feature type="compositionally biased region" description="Basic and acidic residues" evidence="5">
    <location>
        <begin position="735"/>
        <end position="745"/>
    </location>
</feature>
<keyword evidence="1" id="KW-0547">Nucleotide-binding</keyword>
<dbReference type="GO" id="GO:0030968">
    <property type="term" value="P:endoplasmic reticulum unfolded protein response"/>
    <property type="evidence" value="ECO:0007669"/>
    <property type="project" value="TreeGrafter"/>
</dbReference>
<dbReference type="PANTHER" id="PTHR45639">
    <property type="entry name" value="HSC70CB, ISOFORM G-RELATED"/>
    <property type="match status" value="1"/>
</dbReference>
<evidence type="ECO:0000256" key="1">
    <source>
        <dbReference type="ARBA" id="ARBA00022741"/>
    </source>
</evidence>
<dbReference type="InterPro" id="IPR013126">
    <property type="entry name" value="Hsp_70_fam"/>
</dbReference>
<dbReference type="PANTHER" id="PTHR45639:SF3">
    <property type="entry name" value="HYPOXIA UP-REGULATED PROTEIN 1"/>
    <property type="match status" value="1"/>
</dbReference>
<evidence type="ECO:0000313" key="6">
    <source>
        <dbReference type="EMBL" id="KPI90735.1"/>
    </source>
</evidence>
<dbReference type="SUPFAM" id="SSF100934">
    <property type="entry name" value="Heat shock protein 70kD (HSP70), C-terminal subdomain"/>
    <property type="match status" value="1"/>
</dbReference>
<protein>
    <submittedName>
        <fullName evidence="6">Uncharacterized protein</fullName>
    </submittedName>
</protein>
<dbReference type="InterPro" id="IPR029048">
    <property type="entry name" value="HSP70_C_sf"/>
</dbReference>
<dbReference type="Gene3D" id="2.60.34.10">
    <property type="entry name" value="Substrate Binding Domain Of DNAk, Chain A, domain 1"/>
    <property type="match status" value="1"/>
</dbReference>
<feature type="region of interest" description="Disordered" evidence="5">
    <location>
        <begin position="707"/>
        <end position="745"/>
    </location>
</feature>
<organism evidence="6 7">
    <name type="scientific">Leptomonas seymouri</name>
    <dbReference type="NCBI Taxonomy" id="5684"/>
    <lineage>
        <taxon>Eukaryota</taxon>
        <taxon>Discoba</taxon>
        <taxon>Euglenozoa</taxon>
        <taxon>Kinetoplastea</taxon>
        <taxon>Metakinetoplastina</taxon>
        <taxon>Trypanosomatida</taxon>
        <taxon>Trypanosomatidae</taxon>
        <taxon>Leishmaniinae</taxon>
        <taxon>Leptomonas</taxon>
    </lineage>
</organism>
<evidence type="ECO:0000256" key="2">
    <source>
        <dbReference type="ARBA" id="ARBA00022824"/>
    </source>
</evidence>
<dbReference type="EMBL" id="LJSK01000002">
    <property type="protein sequence ID" value="KPI90735.1"/>
    <property type="molecule type" value="Genomic_DNA"/>
</dbReference>
<keyword evidence="4" id="KW-0143">Chaperone</keyword>
<dbReference type="Pfam" id="PF00012">
    <property type="entry name" value="HSP70"/>
    <property type="match status" value="1"/>
</dbReference>
<reference evidence="6 7" key="1">
    <citation type="journal article" date="2015" name="PLoS Pathog.">
        <title>Leptomonas seymouri: Adaptations to the Dixenous Life Cycle Analyzed by Genome Sequencing, Transcriptome Profiling and Co-infection with Leishmania donovani.</title>
        <authorList>
            <person name="Kraeva N."/>
            <person name="Butenko A."/>
            <person name="Hlavacova J."/>
            <person name="Kostygov A."/>
            <person name="Myskova J."/>
            <person name="Grybchuk D."/>
            <person name="Lestinova T."/>
            <person name="Votypka J."/>
            <person name="Volf P."/>
            <person name="Opperdoes F."/>
            <person name="Flegontov P."/>
            <person name="Lukes J."/>
            <person name="Yurchenko V."/>
        </authorList>
    </citation>
    <scope>NUCLEOTIDE SEQUENCE [LARGE SCALE GENOMIC DNA]</scope>
    <source>
        <strain evidence="6 7">ATCC 30220</strain>
    </source>
</reference>
<gene>
    <name evidence="6" type="ORF">ABL78_0171</name>
</gene>
<dbReference type="PRINTS" id="PR00301">
    <property type="entry name" value="HEATSHOCK70"/>
</dbReference>
<proteinExistence type="predicted"/>
<evidence type="ECO:0000313" key="7">
    <source>
        <dbReference type="Proteomes" id="UP000038009"/>
    </source>
</evidence>